<dbReference type="GO" id="GO:0000703">
    <property type="term" value="F:oxidized pyrimidine nucleobase lesion DNA N-glycosylase activity"/>
    <property type="evidence" value="ECO:0007669"/>
    <property type="project" value="TreeGrafter"/>
</dbReference>
<keyword evidence="8" id="KW-0511">Multifunctional enzyme</keyword>
<dbReference type="OrthoDB" id="9800855at2"/>
<dbReference type="Proteomes" id="UP000295172">
    <property type="component" value="Unassembled WGS sequence"/>
</dbReference>
<keyword evidence="4" id="KW-0378">Hydrolase</keyword>
<dbReference type="SUPFAM" id="SSF57716">
    <property type="entry name" value="Glucocorticoid receptor-like (DNA-binding domain)"/>
    <property type="match status" value="1"/>
</dbReference>
<evidence type="ECO:0000313" key="12">
    <source>
        <dbReference type="Proteomes" id="UP000295172"/>
    </source>
</evidence>
<dbReference type="PANTHER" id="PTHR42697">
    <property type="entry name" value="ENDONUCLEASE 8"/>
    <property type="match status" value="1"/>
</dbReference>
<dbReference type="Pfam" id="PF01149">
    <property type="entry name" value="Fapy_DNA_glyco"/>
    <property type="match status" value="1"/>
</dbReference>
<dbReference type="InterPro" id="IPR010979">
    <property type="entry name" value="Ribosomal_uS13-like_H2TH"/>
</dbReference>
<evidence type="ECO:0000256" key="9">
    <source>
        <dbReference type="ARBA" id="ARBA00023295"/>
    </source>
</evidence>
<dbReference type="Gene3D" id="3.20.190.10">
    <property type="entry name" value="MutM-like, N-terminal"/>
    <property type="match status" value="1"/>
</dbReference>
<keyword evidence="3" id="KW-0227">DNA damage</keyword>
<reference evidence="11 12" key="1">
    <citation type="submission" date="2019-02" db="EMBL/GenBank/DDBJ databases">
        <title>Draft genome sequences of novel Actinobacteria.</title>
        <authorList>
            <person name="Sahin N."/>
            <person name="Ay H."/>
            <person name="Saygin H."/>
        </authorList>
    </citation>
    <scope>NUCLEOTIDE SEQUENCE [LARGE SCALE GENOMIC DNA]</scope>
    <source>
        <strain evidence="11 12">16K104</strain>
    </source>
</reference>
<evidence type="ECO:0000256" key="8">
    <source>
        <dbReference type="ARBA" id="ARBA00023268"/>
    </source>
</evidence>
<dbReference type="InterPro" id="IPR035937">
    <property type="entry name" value="FPG_N"/>
</dbReference>
<dbReference type="GO" id="GO:0006284">
    <property type="term" value="P:base-excision repair"/>
    <property type="evidence" value="ECO:0007669"/>
    <property type="project" value="InterPro"/>
</dbReference>
<feature type="domain" description="Formamidopyrimidine-DNA glycosylase catalytic" evidence="10">
    <location>
        <begin position="2"/>
        <end position="98"/>
    </location>
</feature>
<dbReference type="GO" id="GO:0008270">
    <property type="term" value="F:zinc ion binding"/>
    <property type="evidence" value="ECO:0007669"/>
    <property type="project" value="InterPro"/>
</dbReference>
<sequence length="258" mass="27843">MPEGHTIHRLARDLSELRGSVVRASSPQGRFAEGAAQVDGAVLERIEPFGKHLFLVLDVGSTVHVHLGMRGKWLRYDDPTLAPLSQVRLRVANDRVAWDLIAPSRCELLDDQGVERVTSGLGPDPLRPGAGASRAIARLAGDARPIGAALLDQSVLAGVGNVFRNEALHAIGVHPTRPSRDLTTDELTRLWSVLQTMMSRAVDDGRIITVEAPDRLALPEAESRKVYKQAHCRDCGAPVVVTTVGGRTAYHCPVEQAG</sequence>
<dbReference type="InterPro" id="IPR015886">
    <property type="entry name" value="H2TH_FPG"/>
</dbReference>
<dbReference type="GO" id="GO:0140078">
    <property type="term" value="F:class I DNA-(apurinic or apyrimidinic site) endonuclease activity"/>
    <property type="evidence" value="ECO:0007669"/>
    <property type="project" value="UniProtKB-EC"/>
</dbReference>
<dbReference type="PANTHER" id="PTHR42697:SF3">
    <property type="entry name" value="ENDONUCLEASE 8 1"/>
    <property type="match status" value="1"/>
</dbReference>
<protein>
    <recommendedName>
        <fullName evidence="2">DNA-(apurinic or apyrimidinic site) lyase</fullName>
        <ecNumber evidence="2">4.2.99.18</ecNumber>
    </recommendedName>
</protein>
<dbReference type="Pfam" id="PF06831">
    <property type="entry name" value="H2TH"/>
    <property type="match status" value="1"/>
</dbReference>
<organism evidence="11 12">
    <name type="scientific">Kribbella turkmenica</name>
    <dbReference type="NCBI Taxonomy" id="2530375"/>
    <lineage>
        <taxon>Bacteria</taxon>
        <taxon>Bacillati</taxon>
        <taxon>Actinomycetota</taxon>
        <taxon>Actinomycetes</taxon>
        <taxon>Propionibacteriales</taxon>
        <taxon>Kribbellaceae</taxon>
        <taxon>Kribbella</taxon>
    </lineage>
</organism>
<comment type="caution">
    <text evidence="11">The sequence shown here is derived from an EMBL/GenBank/DDBJ whole genome shotgun (WGS) entry which is preliminary data.</text>
</comment>
<dbReference type="SMART" id="SM01232">
    <property type="entry name" value="H2TH"/>
    <property type="match status" value="1"/>
</dbReference>
<keyword evidence="5" id="KW-0238">DNA-binding</keyword>
<dbReference type="AlphaFoldDB" id="A0A4R4WRR8"/>
<dbReference type="SUPFAM" id="SSF46946">
    <property type="entry name" value="S13-like H2TH domain"/>
    <property type="match status" value="1"/>
</dbReference>
<keyword evidence="9" id="KW-0326">Glycosidase</keyword>
<dbReference type="SMART" id="SM00898">
    <property type="entry name" value="Fapy_DNA_glyco"/>
    <property type="match status" value="1"/>
</dbReference>
<name>A0A4R4WRR8_9ACTN</name>
<evidence type="ECO:0000256" key="1">
    <source>
        <dbReference type="ARBA" id="ARBA00009409"/>
    </source>
</evidence>
<evidence type="ECO:0000256" key="3">
    <source>
        <dbReference type="ARBA" id="ARBA00022763"/>
    </source>
</evidence>
<evidence type="ECO:0000256" key="5">
    <source>
        <dbReference type="ARBA" id="ARBA00023125"/>
    </source>
</evidence>
<dbReference type="GO" id="GO:0003684">
    <property type="term" value="F:damaged DNA binding"/>
    <property type="evidence" value="ECO:0007669"/>
    <property type="project" value="InterPro"/>
</dbReference>
<dbReference type="SUPFAM" id="SSF81624">
    <property type="entry name" value="N-terminal domain of MutM-like DNA repair proteins"/>
    <property type="match status" value="1"/>
</dbReference>
<dbReference type="Gene3D" id="1.10.8.50">
    <property type="match status" value="1"/>
</dbReference>
<keyword evidence="7" id="KW-0456">Lyase</keyword>
<evidence type="ECO:0000256" key="7">
    <source>
        <dbReference type="ARBA" id="ARBA00023239"/>
    </source>
</evidence>
<dbReference type="EC" id="4.2.99.18" evidence="2"/>
<dbReference type="CDD" id="cd08970">
    <property type="entry name" value="AcNei1_N"/>
    <property type="match status" value="1"/>
</dbReference>
<evidence type="ECO:0000313" key="11">
    <source>
        <dbReference type="EMBL" id="TDD18890.1"/>
    </source>
</evidence>
<gene>
    <name evidence="11" type="ORF">E1218_25140</name>
</gene>
<evidence type="ECO:0000256" key="2">
    <source>
        <dbReference type="ARBA" id="ARBA00012720"/>
    </source>
</evidence>
<keyword evidence="12" id="KW-1185">Reference proteome</keyword>
<proteinExistence type="inferred from homology"/>
<dbReference type="PROSITE" id="PS51068">
    <property type="entry name" value="FPG_CAT"/>
    <property type="match status" value="1"/>
</dbReference>
<dbReference type="EMBL" id="SMKR01000125">
    <property type="protein sequence ID" value="TDD18890.1"/>
    <property type="molecule type" value="Genomic_DNA"/>
</dbReference>
<evidence type="ECO:0000256" key="4">
    <source>
        <dbReference type="ARBA" id="ARBA00022801"/>
    </source>
</evidence>
<accession>A0A4R4WRR8</accession>
<evidence type="ECO:0000259" key="10">
    <source>
        <dbReference type="PROSITE" id="PS51068"/>
    </source>
</evidence>
<dbReference type="RefSeq" id="WP_132324286.1">
    <property type="nucleotide sequence ID" value="NZ_SMKR01000125.1"/>
</dbReference>
<comment type="similarity">
    <text evidence="1">Belongs to the FPG family.</text>
</comment>
<dbReference type="InterPro" id="IPR012319">
    <property type="entry name" value="FPG_cat"/>
</dbReference>
<keyword evidence="6" id="KW-0234">DNA repair</keyword>
<evidence type="ECO:0000256" key="6">
    <source>
        <dbReference type="ARBA" id="ARBA00023204"/>
    </source>
</evidence>